<dbReference type="InterPro" id="IPR050535">
    <property type="entry name" value="DNA_Repair-Maintenance_Comp"/>
</dbReference>
<name>A0A2N6UL90_9FIRM</name>
<evidence type="ECO:0000313" key="2">
    <source>
        <dbReference type="EMBL" id="PMC82640.1"/>
    </source>
</evidence>
<reference evidence="2 3" key="1">
    <citation type="submission" date="2017-09" db="EMBL/GenBank/DDBJ databases">
        <title>Bacterial strain isolated from the female urinary microbiota.</title>
        <authorList>
            <person name="Thomas-White K."/>
            <person name="Kumar N."/>
            <person name="Forster S."/>
            <person name="Putonti C."/>
            <person name="Lawley T."/>
            <person name="Wolfe A.J."/>
        </authorList>
    </citation>
    <scope>NUCLEOTIDE SEQUENCE [LARGE SCALE GENOMIC DNA]</scope>
    <source>
        <strain evidence="2 3">UMB0204</strain>
    </source>
</reference>
<dbReference type="PANTHER" id="PTHR30337">
    <property type="entry name" value="COMPONENT OF ATP-DEPENDENT DSDNA EXONUCLEASE"/>
    <property type="match status" value="1"/>
</dbReference>
<dbReference type="InterPro" id="IPR029052">
    <property type="entry name" value="Metallo-depent_PP-like"/>
</dbReference>
<dbReference type="Gene3D" id="3.60.21.10">
    <property type="match status" value="1"/>
</dbReference>
<dbReference type="InterPro" id="IPR004843">
    <property type="entry name" value="Calcineurin-like_PHP"/>
</dbReference>
<dbReference type="GO" id="GO:0016787">
    <property type="term" value="F:hydrolase activity"/>
    <property type="evidence" value="ECO:0007669"/>
    <property type="project" value="InterPro"/>
</dbReference>
<dbReference type="GeneID" id="84578067"/>
<evidence type="ECO:0000313" key="3">
    <source>
        <dbReference type="Proteomes" id="UP000235658"/>
    </source>
</evidence>
<dbReference type="EMBL" id="PNHP01000001">
    <property type="protein sequence ID" value="PMC82640.1"/>
    <property type="molecule type" value="Genomic_DNA"/>
</dbReference>
<dbReference type="PANTHER" id="PTHR30337:SF7">
    <property type="entry name" value="PHOSPHOESTERASE"/>
    <property type="match status" value="1"/>
</dbReference>
<proteinExistence type="predicted"/>
<protein>
    <submittedName>
        <fullName evidence="2">Serine/threonine protein phosphatase</fullName>
    </submittedName>
</protein>
<accession>A0A2N6UL90</accession>
<gene>
    <name evidence="2" type="ORF">CJ192_02585</name>
</gene>
<dbReference type="Pfam" id="PF00149">
    <property type="entry name" value="Metallophos"/>
    <property type="match status" value="1"/>
</dbReference>
<dbReference type="Proteomes" id="UP000235658">
    <property type="component" value="Unassembled WGS sequence"/>
</dbReference>
<organism evidence="2 3">
    <name type="scientific">Anaerococcus hydrogenalis</name>
    <dbReference type="NCBI Taxonomy" id="33029"/>
    <lineage>
        <taxon>Bacteria</taxon>
        <taxon>Bacillati</taxon>
        <taxon>Bacillota</taxon>
        <taxon>Tissierellia</taxon>
        <taxon>Tissierellales</taxon>
        <taxon>Peptoniphilaceae</taxon>
        <taxon>Anaerococcus</taxon>
    </lineage>
</organism>
<dbReference type="AlphaFoldDB" id="A0A2N6UL90"/>
<feature type="domain" description="Calcineurin-like phosphoesterase" evidence="1">
    <location>
        <begin position="1"/>
        <end position="184"/>
    </location>
</feature>
<dbReference type="RefSeq" id="WP_102197658.1">
    <property type="nucleotide sequence ID" value="NZ_PNHP01000001.1"/>
</dbReference>
<comment type="caution">
    <text evidence="2">The sequence shown here is derived from an EMBL/GenBank/DDBJ whole genome shotgun (WGS) entry which is preliminary data.</text>
</comment>
<evidence type="ECO:0000259" key="1">
    <source>
        <dbReference type="Pfam" id="PF00149"/>
    </source>
</evidence>
<dbReference type="SUPFAM" id="SSF56300">
    <property type="entry name" value="Metallo-dependent phosphatases"/>
    <property type="match status" value="1"/>
</dbReference>
<sequence>MKFAHISDIHLADKLSFSSKYSKLIRKVRWDSFEKILKNNQDKDFLLISGDLYERDFFTLKDYQKLFDLFRDFKKDIYYICGNHDYIDSKNEIFFLDIPPNLHIFSSERIEFFEQKNIRIYGISYKDRIFDKRFNYNINLNYNYFNIFLGHGEFEQINSSYMNLDLEKIKEMGFDYVGFGHIHKRRSFSDKIFYVGSIEPSSFKDKSEFGYNIYEDGKVKFINSSQMNFKELNVDLNDYKNYQDFEIYLDKILDKKYNFLTLNLSNYDKIFINEKKLKDKLNLSYLKINFLKNKDYYFNMAKIYNNTLLSDFYESIKDLDMDDEINKRCLEIGFDAILRSKNE</sequence>